<proteinExistence type="predicted"/>
<organism evidence="1 2">
    <name type="scientific">Amylocarpus encephaloides</name>
    <dbReference type="NCBI Taxonomy" id="45428"/>
    <lineage>
        <taxon>Eukaryota</taxon>
        <taxon>Fungi</taxon>
        <taxon>Dikarya</taxon>
        <taxon>Ascomycota</taxon>
        <taxon>Pezizomycotina</taxon>
        <taxon>Leotiomycetes</taxon>
        <taxon>Helotiales</taxon>
        <taxon>Helotiales incertae sedis</taxon>
        <taxon>Amylocarpus</taxon>
    </lineage>
</organism>
<gene>
    <name evidence="1" type="ORF">BJ875DRAFT_539335</name>
</gene>
<dbReference type="Proteomes" id="UP000824998">
    <property type="component" value="Unassembled WGS sequence"/>
</dbReference>
<dbReference type="AlphaFoldDB" id="A0A9P8C9C6"/>
<keyword evidence="2" id="KW-1185">Reference proteome</keyword>
<dbReference type="EMBL" id="MU251366">
    <property type="protein sequence ID" value="KAG9238723.1"/>
    <property type="molecule type" value="Genomic_DNA"/>
</dbReference>
<evidence type="ECO:0000313" key="2">
    <source>
        <dbReference type="Proteomes" id="UP000824998"/>
    </source>
</evidence>
<evidence type="ECO:0000313" key="1">
    <source>
        <dbReference type="EMBL" id="KAG9238723.1"/>
    </source>
</evidence>
<name>A0A9P8C9C6_9HELO</name>
<accession>A0A9P8C9C6</accession>
<sequence length="221" mass="24148">MGEDPMMRGRERVRSLGEVMAMVMAKAKAMMVMEMGGFLVVYQSVRDLGQNGNASRSSKGAACKALSILSATCVVSRLETLPWLYLCTRAASGGVANGVVGVLRCTRTALWRRGCCCWWWLRAPAVVQELQDGGEEDASVHEARLFSTLRCLSLDLFVGKMVGFEAGVRARGEFPLEMAMQDERTSLAVQAEFLALKVFGGFFGCVRGAVRRLFQGWGDSV</sequence>
<reference evidence="1" key="1">
    <citation type="journal article" date="2021" name="IMA Fungus">
        <title>Genomic characterization of three marine fungi, including Emericellopsis atlantica sp. nov. with signatures of a generalist lifestyle and marine biomass degradation.</title>
        <authorList>
            <person name="Hagestad O.C."/>
            <person name="Hou L."/>
            <person name="Andersen J.H."/>
            <person name="Hansen E.H."/>
            <person name="Altermark B."/>
            <person name="Li C."/>
            <person name="Kuhnert E."/>
            <person name="Cox R.J."/>
            <person name="Crous P.W."/>
            <person name="Spatafora J.W."/>
            <person name="Lail K."/>
            <person name="Amirebrahimi M."/>
            <person name="Lipzen A."/>
            <person name="Pangilinan J."/>
            <person name="Andreopoulos W."/>
            <person name="Hayes R.D."/>
            <person name="Ng V."/>
            <person name="Grigoriev I.V."/>
            <person name="Jackson S.A."/>
            <person name="Sutton T.D.S."/>
            <person name="Dobson A.D.W."/>
            <person name="Rama T."/>
        </authorList>
    </citation>
    <scope>NUCLEOTIDE SEQUENCE</scope>
    <source>
        <strain evidence="1">TRa018bII</strain>
    </source>
</reference>
<comment type="caution">
    <text evidence="1">The sequence shown here is derived from an EMBL/GenBank/DDBJ whole genome shotgun (WGS) entry which is preliminary data.</text>
</comment>
<protein>
    <submittedName>
        <fullName evidence="1">Uncharacterized protein</fullName>
    </submittedName>
</protein>